<accession>A0A8S5PSS3</accession>
<evidence type="ECO:0000313" key="2">
    <source>
        <dbReference type="EMBL" id="DAE09268.1"/>
    </source>
</evidence>
<keyword evidence="1" id="KW-0472">Membrane</keyword>
<dbReference type="EMBL" id="BK015484">
    <property type="protein sequence ID" value="DAE09268.1"/>
    <property type="molecule type" value="Genomic_DNA"/>
</dbReference>
<proteinExistence type="predicted"/>
<feature type="transmembrane region" description="Helical" evidence="1">
    <location>
        <begin position="6"/>
        <end position="27"/>
    </location>
</feature>
<sequence length="32" mass="3841">MVFRTLGKIFLFCFSYFTSLFLSYKLLSIIIQ</sequence>
<reference evidence="2" key="1">
    <citation type="journal article" date="2021" name="Proc. Natl. Acad. Sci. U.S.A.">
        <title>A Catalog of Tens of Thousands of Viruses from Human Metagenomes Reveals Hidden Associations with Chronic Diseases.</title>
        <authorList>
            <person name="Tisza M.J."/>
            <person name="Buck C.B."/>
        </authorList>
    </citation>
    <scope>NUCLEOTIDE SEQUENCE</scope>
    <source>
        <strain evidence="2">CtkJH11</strain>
    </source>
</reference>
<keyword evidence="1" id="KW-0812">Transmembrane</keyword>
<evidence type="ECO:0000256" key="1">
    <source>
        <dbReference type="SAM" id="Phobius"/>
    </source>
</evidence>
<organism evidence="2">
    <name type="scientific">Siphoviridae sp. ctkJH11</name>
    <dbReference type="NCBI Taxonomy" id="2825641"/>
    <lineage>
        <taxon>Viruses</taxon>
        <taxon>Duplodnaviria</taxon>
        <taxon>Heunggongvirae</taxon>
        <taxon>Uroviricota</taxon>
        <taxon>Caudoviricetes</taxon>
    </lineage>
</organism>
<keyword evidence="1" id="KW-1133">Transmembrane helix</keyword>
<name>A0A8S5PSS3_9CAUD</name>
<protein>
    <submittedName>
        <fullName evidence="2">Uncharacterized protein</fullName>
    </submittedName>
</protein>